<dbReference type="InterPro" id="IPR006621">
    <property type="entry name" value="Nose-resist-to-fluoxetine_N"/>
</dbReference>
<accession>A0A8J2PCL5</accession>
<dbReference type="EMBL" id="CAJVCH010530753">
    <property type="protein sequence ID" value="CAG7823842.1"/>
    <property type="molecule type" value="Genomic_DNA"/>
</dbReference>
<proteinExistence type="predicted"/>
<feature type="transmembrane region" description="Helical" evidence="1">
    <location>
        <begin position="277"/>
        <end position="299"/>
    </location>
</feature>
<dbReference type="OrthoDB" id="118951at2759"/>
<dbReference type="Pfam" id="PF20146">
    <property type="entry name" value="NRF"/>
    <property type="match status" value="1"/>
</dbReference>
<dbReference type="InterPro" id="IPR052728">
    <property type="entry name" value="O2_lipid_transport_reg"/>
</dbReference>
<gene>
    <name evidence="4" type="ORF">AFUS01_LOCUS34034</name>
</gene>
<keyword evidence="1" id="KW-0812">Transmembrane</keyword>
<dbReference type="PANTHER" id="PTHR11161">
    <property type="entry name" value="O-ACYLTRANSFERASE"/>
    <property type="match status" value="1"/>
</dbReference>
<reference evidence="4" key="1">
    <citation type="submission" date="2021-06" db="EMBL/GenBank/DDBJ databases">
        <authorList>
            <person name="Hodson N. C."/>
            <person name="Mongue J. A."/>
            <person name="Jaron S. K."/>
        </authorList>
    </citation>
    <scope>NUCLEOTIDE SEQUENCE</scope>
</reference>
<keyword evidence="2" id="KW-0732">Signal</keyword>
<evidence type="ECO:0000256" key="2">
    <source>
        <dbReference type="SAM" id="SignalP"/>
    </source>
</evidence>
<feature type="signal peptide" evidence="2">
    <location>
        <begin position="1"/>
        <end position="23"/>
    </location>
</feature>
<organism evidence="4 5">
    <name type="scientific">Allacma fusca</name>
    <dbReference type="NCBI Taxonomy" id="39272"/>
    <lineage>
        <taxon>Eukaryota</taxon>
        <taxon>Metazoa</taxon>
        <taxon>Ecdysozoa</taxon>
        <taxon>Arthropoda</taxon>
        <taxon>Hexapoda</taxon>
        <taxon>Collembola</taxon>
        <taxon>Symphypleona</taxon>
        <taxon>Sminthuridae</taxon>
        <taxon>Allacma</taxon>
    </lineage>
</organism>
<keyword evidence="1" id="KW-0472">Membrane</keyword>
<protein>
    <recommendedName>
        <fullName evidence="3">Nose resistant-to-fluoxetine protein N-terminal domain-containing protein</fullName>
    </recommendedName>
</protein>
<keyword evidence="1" id="KW-1133">Transmembrane helix</keyword>
<dbReference type="Proteomes" id="UP000708208">
    <property type="component" value="Unassembled WGS sequence"/>
</dbReference>
<sequence length="330" mass="36528">MLSNSLIFFVVIGILTTFSFVHSRETPQEFLSADFHSFTHLKKLDTNKLGEDLHRKQTILSASRLRQDTVFAELYKDGSRLSEEFYKILLQNVTVDCADQFKHYLEAFSALPKIPDTWVLQMLDSWGKLPSGILSGNTAAGMLGDFHECVQLKGKYESKDNTGEVNVKGKYCHTVLLPGPALMDLKGGNNTESVLATLDLDLKNSASWEELIIHFLSNRWPQVVPMMGTCFPAACSSDDAQQILTSFHTHVLKNLVTQVVANCQTDEKPPLDAGRCAMIVILSLIALVCITGTFIDVYGTEAVKLRPGMNAILLSLLQLSLCGIIGIFRV</sequence>
<name>A0A8J2PCL5_9HEXA</name>
<comment type="caution">
    <text evidence="4">The sequence shown here is derived from an EMBL/GenBank/DDBJ whole genome shotgun (WGS) entry which is preliminary data.</text>
</comment>
<dbReference type="SMART" id="SM00703">
    <property type="entry name" value="NRF"/>
    <property type="match status" value="1"/>
</dbReference>
<evidence type="ECO:0000313" key="4">
    <source>
        <dbReference type="EMBL" id="CAG7823842.1"/>
    </source>
</evidence>
<dbReference type="AlphaFoldDB" id="A0A8J2PCL5"/>
<evidence type="ECO:0000256" key="1">
    <source>
        <dbReference type="SAM" id="Phobius"/>
    </source>
</evidence>
<keyword evidence="5" id="KW-1185">Reference proteome</keyword>
<feature type="chain" id="PRO_5035278110" description="Nose resistant-to-fluoxetine protein N-terminal domain-containing protein" evidence="2">
    <location>
        <begin position="24"/>
        <end position="330"/>
    </location>
</feature>
<evidence type="ECO:0000313" key="5">
    <source>
        <dbReference type="Proteomes" id="UP000708208"/>
    </source>
</evidence>
<evidence type="ECO:0000259" key="3">
    <source>
        <dbReference type="SMART" id="SM00703"/>
    </source>
</evidence>
<dbReference type="PANTHER" id="PTHR11161:SF0">
    <property type="entry name" value="O-ACYLTRANSFERASE LIKE PROTEIN"/>
    <property type="match status" value="1"/>
</dbReference>
<feature type="transmembrane region" description="Helical" evidence="1">
    <location>
        <begin position="311"/>
        <end position="328"/>
    </location>
</feature>
<feature type="domain" description="Nose resistant-to-fluoxetine protein N-terminal" evidence="3">
    <location>
        <begin position="94"/>
        <end position="265"/>
    </location>
</feature>